<dbReference type="InterPro" id="IPR042099">
    <property type="entry name" value="ANL_N_sf"/>
</dbReference>
<dbReference type="NCBIfam" id="NF005863">
    <property type="entry name" value="PRK07798.1"/>
    <property type="match status" value="1"/>
</dbReference>
<dbReference type="AlphaFoldDB" id="A0A3N1D5H1"/>
<dbReference type="InterPro" id="IPR045851">
    <property type="entry name" value="AMP-bd_C_sf"/>
</dbReference>
<reference evidence="3 4" key="1">
    <citation type="submission" date="2018-11" db="EMBL/GenBank/DDBJ databases">
        <title>Sequencing the genomes of 1000 actinobacteria strains.</title>
        <authorList>
            <person name="Klenk H.-P."/>
        </authorList>
    </citation>
    <scope>NUCLEOTIDE SEQUENCE [LARGE SCALE GENOMIC DNA]</scope>
    <source>
        <strain evidence="3 4">DSM 44254</strain>
    </source>
</reference>
<dbReference type="InterPro" id="IPR000873">
    <property type="entry name" value="AMP-dep_synth/lig_dom"/>
</dbReference>
<evidence type="ECO:0000313" key="3">
    <source>
        <dbReference type="EMBL" id="ROO88328.1"/>
    </source>
</evidence>
<dbReference type="PANTHER" id="PTHR43767">
    <property type="entry name" value="LONG-CHAIN-FATTY-ACID--COA LIGASE"/>
    <property type="match status" value="1"/>
</dbReference>
<keyword evidence="4" id="KW-1185">Reference proteome</keyword>
<dbReference type="Gene3D" id="3.40.50.12780">
    <property type="entry name" value="N-terminal domain of ligase-like"/>
    <property type="match status" value="1"/>
</dbReference>
<accession>A0A3N1D5H1</accession>
<dbReference type="InterPro" id="IPR025110">
    <property type="entry name" value="AMP-bd_C"/>
</dbReference>
<dbReference type="RefSeq" id="WP_123667583.1">
    <property type="nucleotide sequence ID" value="NZ_RJKE01000001.1"/>
</dbReference>
<sequence>MPSFNLADLFEIVADAVPDNLALVAGDARLTYAELDARANKAAAALAAGGVGPGDRVAILSYNRAEWLEAQIAAFKLRAGTVNVNYRYTAGELAHVIADSGAKALVGERSLVARLNGVRGTLPDLTHVLLLEDGSDTEVPDARSYEEDVAAASPDRVAIERSGDDLFMLYTGGTTGLPKGVVWRAEDMFFTAMGGGRMIGDPITRPEEAAEVAAAGGLTIMVNAPLMHAAGVWICWAALTGGSKLVIWSGRSFDTAAVLGVAQAEGAQVMSLVGDAMARPVADLLTADPKAFDLSSLLVLACGGSATSPDVKARLNAALPNLMTILDAMGGSETGVAAAGIEPDEFGNARFAPREGMAVLDENLKPITPGSDDIGVFARKGRIPIGYWNDPVKTAATFVTDADGVRWSLQGDMARVDAEGNMVLLGRGSTVVNTGGEKVYAEEVETAVKAHPAVYDALVVGVPDERFGQRVAVVVSTSGEVTAEELRDHCRTTLAGYKVPRDVHFVPEVQRTPTGKADYKWAKATALEAG</sequence>
<dbReference type="PANTHER" id="PTHR43767:SF1">
    <property type="entry name" value="NONRIBOSOMAL PEPTIDE SYNTHASE PES1 (EUROFUNG)-RELATED"/>
    <property type="match status" value="1"/>
</dbReference>
<feature type="domain" description="AMP-dependent synthetase/ligase" evidence="1">
    <location>
        <begin position="11"/>
        <end position="370"/>
    </location>
</feature>
<organism evidence="3 4">
    <name type="scientific">Actinocorallia herbida</name>
    <dbReference type="NCBI Taxonomy" id="58109"/>
    <lineage>
        <taxon>Bacteria</taxon>
        <taxon>Bacillati</taxon>
        <taxon>Actinomycetota</taxon>
        <taxon>Actinomycetes</taxon>
        <taxon>Streptosporangiales</taxon>
        <taxon>Thermomonosporaceae</taxon>
        <taxon>Actinocorallia</taxon>
    </lineage>
</organism>
<dbReference type="OrthoDB" id="3443462at2"/>
<evidence type="ECO:0000313" key="4">
    <source>
        <dbReference type="Proteomes" id="UP000272400"/>
    </source>
</evidence>
<proteinExistence type="predicted"/>
<evidence type="ECO:0000259" key="1">
    <source>
        <dbReference type="Pfam" id="PF00501"/>
    </source>
</evidence>
<dbReference type="GO" id="GO:0016878">
    <property type="term" value="F:acid-thiol ligase activity"/>
    <property type="evidence" value="ECO:0007669"/>
    <property type="project" value="UniProtKB-ARBA"/>
</dbReference>
<evidence type="ECO:0000259" key="2">
    <source>
        <dbReference type="Pfam" id="PF13193"/>
    </source>
</evidence>
<dbReference type="EMBL" id="RJKE01000001">
    <property type="protein sequence ID" value="ROO88328.1"/>
    <property type="molecule type" value="Genomic_DNA"/>
</dbReference>
<protein>
    <submittedName>
        <fullName evidence="3">Fatty-acyl-CoA synthase</fullName>
    </submittedName>
</protein>
<gene>
    <name evidence="3" type="ORF">EDD29_5992</name>
</gene>
<dbReference type="Pfam" id="PF13193">
    <property type="entry name" value="AMP-binding_C"/>
    <property type="match status" value="1"/>
</dbReference>
<name>A0A3N1D5H1_9ACTN</name>
<dbReference type="PROSITE" id="PS00455">
    <property type="entry name" value="AMP_BINDING"/>
    <property type="match status" value="1"/>
</dbReference>
<dbReference type="Gene3D" id="3.30.300.30">
    <property type="match status" value="1"/>
</dbReference>
<dbReference type="Pfam" id="PF00501">
    <property type="entry name" value="AMP-binding"/>
    <property type="match status" value="1"/>
</dbReference>
<dbReference type="InterPro" id="IPR020845">
    <property type="entry name" value="AMP-binding_CS"/>
</dbReference>
<dbReference type="Proteomes" id="UP000272400">
    <property type="component" value="Unassembled WGS sequence"/>
</dbReference>
<dbReference type="SUPFAM" id="SSF56801">
    <property type="entry name" value="Acetyl-CoA synthetase-like"/>
    <property type="match status" value="1"/>
</dbReference>
<comment type="caution">
    <text evidence="3">The sequence shown here is derived from an EMBL/GenBank/DDBJ whole genome shotgun (WGS) entry which is preliminary data.</text>
</comment>
<feature type="domain" description="AMP-binding enzyme C-terminal" evidence="2">
    <location>
        <begin position="443"/>
        <end position="516"/>
    </location>
</feature>
<dbReference type="InterPro" id="IPR050237">
    <property type="entry name" value="ATP-dep_AMP-bd_enzyme"/>
</dbReference>